<proteinExistence type="predicted"/>
<dbReference type="AlphaFoldDB" id="A0A315VNI4"/>
<dbReference type="EMBL" id="NHOQ01001333">
    <property type="protein sequence ID" value="PWA25098.1"/>
    <property type="molecule type" value="Genomic_DNA"/>
</dbReference>
<name>A0A315VNI4_GAMAF</name>
<accession>A0A315VNI4</accession>
<organism evidence="1 2">
    <name type="scientific">Gambusia affinis</name>
    <name type="common">Western mosquitofish</name>
    <name type="synonym">Heterandria affinis</name>
    <dbReference type="NCBI Taxonomy" id="33528"/>
    <lineage>
        <taxon>Eukaryota</taxon>
        <taxon>Metazoa</taxon>
        <taxon>Chordata</taxon>
        <taxon>Craniata</taxon>
        <taxon>Vertebrata</taxon>
        <taxon>Euteleostomi</taxon>
        <taxon>Actinopterygii</taxon>
        <taxon>Neopterygii</taxon>
        <taxon>Teleostei</taxon>
        <taxon>Neoteleostei</taxon>
        <taxon>Acanthomorphata</taxon>
        <taxon>Ovalentaria</taxon>
        <taxon>Atherinomorphae</taxon>
        <taxon>Cyprinodontiformes</taxon>
        <taxon>Poeciliidae</taxon>
        <taxon>Poeciliinae</taxon>
        <taxon>Gambusia</taxon>
    </lineage>
</organism>
<evidence type="ECO:0000313" key="1">
    <source>
        <dbReference type="EMBL" id="PWA25098.1"/>
    </source>
</evidence>
<evidence type="ECO:0000313" key="2">
    <source>
        <dbReference type="Proteomes" id="UP000250572"/>
    </source>
</evidence>
<reference evidence="1 2" key="1">
    <citation type="journal article" date="2018" name="G3 (Bethesda)">
        <title>A High-Quality Reference Genome for the Invasive Mosquitofish Gambusia affinis Using a Chicago Library.</title>
        <authorList>
            <person name="Hoffberg S.L."/>
            <person name="Troendle N.J."/>
            <person name="Glenn T.C."/>
            <person name="Mahmud O."/>
            <person name="Louha S."/>
            <person name="Chalopin D."/>
            <person name="Bennetzen J.L."/>
            <person name="Mauricio R."/>
        </authorList>
    </citation>
    <scope>NUCLEOTIDE SEQUENCE [LARGE SCALE GENOMIC DNA]</scope>
    <source>
        <strain evidence="1">NE01/NJP1002.9</strain>
        <tissue evidence="1">Muscle</tissue>
    </source>
</reference>
<dbReference type="Proteomes" id="UP000250572">
    <property type="component" value="Unassembled WGS sequence"/>
</dbReference>
<comment type="caution">
    <text evidence="1">The sequence shown here is derived from an EMBL/GenBank/DDBJ whole genome shotgun (WGS) entry which is preliminary data.</text>
</comment>
<protein>
    <submittedName>
        <fullName evidence="1">Uncharacterized protein</fullName>
    </submittedName>
</protein>
<keyword evidence="2" id="KW-1185">Reference proteome</keyword>
<sequence length="164" mass="18506">MKVHRTTGFAPFQLMFGRFPRLPVDVIFKQVLCDSVTVDYKNYAKTLMSHLNEAEQDKQEEGYNRKVKGTHSNIGARVLLANKGERGKKKLSDKWSAKVYAVVDRNLQTHTYKLEDKQGNKSNLMLDISFLPVGTPQDEIAVVGAEEAQGLSDSFDALEERSLE</sequence>
<feature type="non-terminal residue" evidence="1">
    <location>
        <position position="164"/>
    </location>
</feature>
<gene>
    <name evidence="1" type="ORF">CCH79_00021089</name>
</gene>